<organism evidence="1 2">
    <name type="scientific">Candidatus Pristimantibacillus lignocellulolyticus</name>
    <dbReference type="NCBI Taxonomy" id="2994561"/>
    <lineage>
        <taxon>Bacteria</taxon>
        <taxon>Bacillati</taxon>
        <taxon>Bacillota</taxon>
        <taxon>Bacilli</taxon>
        <taxon>Bacillales</taxon>
        <taxon>Paenibacillaceae</taxon>
        <taxon>Candidatus Pristimantibacillus</taxon>
    </lineage>
</organism>
<reference evidence="1" key="1">
    <citation type="submission" date="2022-05" db="EMBL/GenBank/DDBJ databases">
        <title>Novel bacterial taxa in a minimal lignocellulolytic consortium and its capacity to transform plastics disclosed by genome-resolved metagenomics.</title>
        <authorList>
            <person name="Rodriguez C.A.D."/>
            <person name="Diaz-Garcia L."/>
            <person name="Herrera K."/>
            <person name="Tarazona N.A."/>
            <person name="Sproer C."/>
            <person name="Overmann J."/>
            <person name="Jimenez D.J."/>
        </authorList>
    </citation>
    <scope>NUCLEOTIDE SEQUENCE</scope>
    <source>
        <strain evidence="1">MAG5</strain>
    </source>
</reference>
<sequence>MDLVQKALANMERFEKQNPSIVTAMGEGVLVAAYDAETNRVITKEITEGTLRVQIIKEAYFIP</sequence>
<gene>
    <name evidence="1" type="ORF">NAG76_22995</name>
</gene>
<protein>
    <submittedName>
        <fullName evidence="1">Uncharacterized protein</fullName>
    </submittedName>
</protein>
<dbReference type="EMBL" id="CP097899">
    <property type="protein sequence ID" value="URN94648.1"/>
    <property type="molecule type" value="Genomic_DNA"/>
</dbReference>
<dbReference type="AlphaFoldDB" id="A0A9J6ZFJ0"/>
<accession>A0A9J6ZFJ0</accession>
<proteinExistence type="predicted"/>
<name>A0A9J6ZFJ0_9BACL</name>
<dbReference type="KEGG" id="plig:NAG76_22995"/>
<dbReference type="Proteomes" id="UP001056756">
    <property type="component" value="Chromosome"/>
</dbReference>
<evidence type="ECO:0000313" key="1">
    <source>
        <dbReference type="EMBL" id="URN94648.1"/>
    </source>
</evidence>
<evidence type="ECO:0000313" key="2">
    <source>
        <dbReference type="Proteomes" id="UP001056756"/>
    </source>
</evidence>